<evidence type="ECO:0000256" key="5">
    <source>
        <dbReference type="ARBA" id="ARBA00037300"/>
    </source>
</evidence>
<evidence type="ECO:0000256" key="4">
    <source>
        <dbReference type="ARBA" id="ARBA00023242"/>
    </source>
</evidence>
<keyword evidence="4" id="KW-0539">Nucleus</keyword>
<evidence type="ECO:0000256" key="8">
    <source>
        <dbReference type="SAM" id="MobiDB-lite"/>
    </source>
</evidence>
<dbReference type="Gene3D" id="3.40.50.1010">
    <property type="entry name" value="5'-nuclease"/>
    <property type="match status" value="1"/>
</dbReference>
<keyword evidence="3" id="KW-0698">rRNA processing</keyword>
<comment type="caution">
    <text evidence="10">The sequence shown here is derived from an EMBL/GenBank/DDBJ whole genome shotgun (WGS) entry which is preliminary data.</text>
</comment>
<dbReference type="InterPro" id="IPR029060">
    <property type="entry name" value="PIN-like_dom_sf"/>
</dbReference>
<dbReference type="SUPFAM" id="SSF88723">
    <property type="entry name" value="PIN domain-like"/>
    <property type="match status" value="1"/>
</dbReference>
<comment type="subcellular location">
    <subcellularLocation>
        <location evidence="1">Nucleus</location>
        <location evidence="1">Nucleolus</location>
    </subcellularLocation>
</comment>
<dbReference type="GO" id="GO:0032040">
    <property type="term" value="C:small-subunit processome"/>
    <property type="evidence" value="ECO:0007669"/>
    <property type="project" value="InterPro"/>
</dbReference>
<dbReference type="FunFam" id="3.40.50.1010:FF:000006">
    <property type="entry name" value="rRNA-processing protein UTP23 homolog"/>
    <property type="match status" value="1"/>
</dbReference>
<evidence type="ECO:0000313" key="10">
    <source>
        <dbReference type="EMBL" id="KAF6072818.1"/>
    </source>
</evidence>
<dbReference type="PANTHER" id="PTHR12416">
    <property type="entry name" value="RRNA-PROCESSING PROTEIN UTP23 HOMOLOG"/>
    <property type="match status" value="1"/>
</dbReference>
<dbReference type="Proteomes" id="UP000536275">
    <property type="component" value="Unassembled WGS sequence"/>
</dbReference>
<sequence>MRQKRAKAYKKQMSVYVHAFKFREPYQIIVDNELITTCQSASFDINKGFTRTIQAENKPMITQCCIQALYDTKNQPAIDIAKSFERRKCNHREAIDPSQCIESIVNIKGQNKHRYIVASQDLQLRKKLRKIPGVPLIYMNRSVMVMEPISDVTGKLEKQNEGEDGDGDELEVKKKKRKGPKEPNPLSVKKKKTDNATAANTNQEQKKKPNRRKRHGKSKAEEKEDQEQEQVNEATTNEDAQEAITATE</sequence>
<gene>
    <name evidence="10" type="ORF">FOB64_000052</name>
</gene>
<feature type="domain" description="UTP23 sensor motif region" evidence="9">
    <location>
        <begin position="174"/>
        <end position="192"/>
    </location>
</feature>
<feature type="compositionally biased region" description="Polar residues" evidence="8">
    <location>
        <begin position="234"/>
        <end position="248"/>
    </location>
</feature>
<dbReference type="InterPro" id="IPR057776">
    <property type="entry name" value="UTP23_sensor"/>
</dbReference>
<evidence type="ECO:0000256" key="1">
    <source>
        <dbReference type="ARBA" id="ARBA00004604"/>
    </source>
</evidence>
<protein>
    <recommendedName>
        <fullName evidence="7">U three protein 23</fullName>
    </recommendedName>
</protein>
<dbReference type="CDD" id="cd09865">
    <property type="entry name" value="PIN_ScUtp23p-like"/>
    <property type="match status" value="1"/>
</dbReference>
<dbReference type="GO" id="GO:0006364">
    <property type="term" value="P:rRNA processing"/>
    <property type="evidence" value="ECO:0007669"/>
    <property type="project" value="UniProtKB-KW"/>
</dbReference>
<evidence type="ECO:0000256" key="3">
    <source>
        <dbReference type="ARBA" id="ARBA00022552"/>
    </source>
</evidence>
<proteinExistence type="inferred from homology"/>
<feature type="region of interest" description="Disordered" evidence="8">
    <location>
        <begin position="154"/>
        <end position="248"/>
    </location>
</feature>
<organism evidence="10 11">
    <name type="scientific">Candida albicans</name>
    <name type="common">Yeast</name>
    <dbReference type="NCBI Taxonomy" id="5476"/>
    <lineage>
        <taxon>Eukaryota</taxon>
        <taxon>Fungi</taxon>
        <taxon>Dikarya</taxon>
        <taxon>Ascomycota</taxon>
        <taxon>Saccharomycotina</taxon>
        <taxon>Pichiomycetes</taxon>
        <taxon>Debaryomycetaceae</taxon>
        <taxon>Candida/Lodderomyces clade</taxon>
        <taxon>Candida</taxon>
    </lineage>
</organism>
<comment type="function">
    <text evidence="5">Involved in rRNA-processing and ribosome biogenesis.</text>
</comment>
<evidence type="ECO:0000259" key="9">
    <source>
        <dbReference type="Pfam" id="PF24779"/>
    </source>
</evidence>
<evidence type="ECO:0000313" key="11">
    <source>
        <dbReference type="Proteomes" id="UP000536275"/>
    </source>
</evidence>
<evidence type="ECO:0000256" key="2">
    <source>
        <dbReference type="ARBA" id="ARBA00022517"/>
    </source>
</evidence>
<dbReference type="AlphaFoldDB" id="A0A8H6C3Q5"/>
<keyword evidence="2" id="KW-0690">Ribosome biogenesis</keyword>
<reference evidence="10 11" key="1">
    <citation type="submission" date="2020-03" db="EMBL/GenBank/DDBJ databases">
        <title>FDA dAtabase for Regulatory Grade micrObial Sequences (FDA-ARGOS): Supporting development and validation of Infectious Disease Dx tests.</title>
        <authorList>
            <person name="Campos J."/>
            <person name="Goldberg B."/>
            <person name="Tallon L."/>
            <person name="Sadzewicz L."/>
            <person name="Vavikolanu K."/>
            <person name="Mehta A."/>
            <person name="Aluvathingal J."/>
            <person name="Nadendla S."/>
            <person name="Nandy P."/>
            <person name="Geyer C."/>
            <person name="Yan Y."/>
            <person name="Sichtig H."/>
        </authorList>
    </citation>
    <scope>NUCLEOTIDE SEQUENCE [LARGE SCALE GENOMIC DNA]</scope>
    <source>
        <strain evidence="10 11">FDAARGOS_656</strain>
    </source>
</reference>
<comment type="similarity">
    <text evidence="6">Belongs to the UTP23/FCF1 family. UTP23 subfamily.</text>
</comment>
<dbReference type="Pfam" id="PF04900">
    <property type="entry name" value="Fcf1"/>
    <property type="match status" value="1"/>
</dbReference>
<evidence type="ECO:0000256" key="7">
    <source>
        <dbReference type="ARBA" id="ARBA00076388"/>
    </source>
</evidence>
<evidence type="ECO:0000256" key="6">
    <source>
        <dbReference type="ARBA" id="ARBA00038503"/>
    </source>
</evidence>
<name>A0A8H6C3Q5_CANAX</name>
<feature type="compositionally biased region" description="Basic residues" evidence="8">
    <location>
        <begin position="208"/>
        <end position="217"/>
    </location>
</feature>
<dbReference type="EMBL" id="JABWAD010000003">
    <property type="protein sequence ID" value="KAF6072818.1"/>
    <property type="molecule type" value="Genomic_DNA"/>
</dbReference>
<dbReference type="Pfam" id="PF24779">
    <property type="entry name" value="UTP23_sensor"/>
    <property type="match status" value="1"/>
</dbReference>
<dbReference type="InterPro" id="IPR006984">
    <property type="entry name" value="Fcf1/UTP23"/>
</dbReference>
<accession>A0A8H6C3Q5</accession>